<evidence type="ECO:0000256" key="5">
    <source>
        <dbReference type="ARBA" id="ARBA00022729"/>
    </source>
</evidence>
<organism>
    <name type="scientific">Pediculus humanus subsp. corporis</name>
    <name type="common">Body louse</name>
    <dbReference type="NCBI Taxonomy" id="121224"/>
    <lineage>
        <taxon>Eukaryota</taxon>
        <taxon>Metazoa</taxon>
        <taxon>Ecdysozoa</taxon>
        <taxon>Arthropoda</taxon>
        <taxon>Hexapoda</taxon>
        <taxon>Insecta</taxon>
        <taxon>Pterygota</taxon>
        <taxon>Neoptera</taxon>
        <taxon>Paraneoptera</taxon>
        <taxon>Psocodea</taxon>
        <taxon>Troctomorpha</taxon>
        <taxon>Phthiraptera</taxon>
        <taxon>Anoplura</taxon>
        <taxon>Pediculidae</taxon>
        <taxon>Pediculus</taxon>
    </lineage>
</organism>
<evidence type="ECO:0000256" key="2">
    <source>
        <dbReference type="ARBA" id="ARBA00022460"/>
    </source>
</evidence>
<dbReference type="GO" id="GO:0005886">
    <property type="term" value="C:plasma membrane"/>
    <property type="evidence" value="ECO:0007669"/>
    <property type="project" value="UniProtKB-SubCell"/>
</dbReference>
<keyword evidence="3" id="KW-1003">Cell membrane</keyword>
<dbReference type="EMBL" id="DS235196">
    <property type="protein sequence ID" value="EEB13139.1"/>
    <property type="molecule type" value="Genomic_DNA"/>
</dbReference>
<keyword evidence="5" id="KW-0732">Signal</keyword>
<dbReference type="PROSITE" id="PS51034">
    <property type="entry name" value="ZP_2"/>
    <property type="match status" value="1"/>
</dbReference>
<evidence type="ECO:0000256" key="6">
    <source>
        <dbReference type="ARBA" id="ARBA00022989"/>
    </source>
</evidence>
<gene>
    <name evidence="11" type="primary">8237908</name>
    <name evidence="10" type="ORF">Phum_PHUM226090</name>
</gene>
<dbReference type="SMART" id="SM00241">
    <property type="entry name" value="ZP"/>
    <property type="match status" value="1"/>
</dbReference>
<dbReference type="GO" id="GO:0042302">
    <property type="term" value="F:structural constituent of cuticle"/>
    <property type="evidence" value="ECO:0007669"/>
    <property type="project" value="UniProtKB-KW"/>
</dbReference>
<dbReference type="InParanoid" id="E0VID3"/>
<dbReference type="InterPro" id="IPR001507">
    <property type="entry name" value="ZP_dom"/>
</dbReference>
<feature type="transmembrane region" description="Helical" evidence="8">
    <location>
        <begin position="323"/>
        <end position="347"/>
    </location>
</feature>
<dbReference type="InterPro" id="IPR051962">
    <property type="entry name" value="Cuticlin"/>
</dbReference>
<accession>E0VID3</accession>
<keyword evidence="7 8" id="KW-0472">Membrane</keyword>
<dbReference type="eggNOG" id="ENOG502QTUR">
    <property type="taxonomic scope" value="Eukaryota"/>
</dbReference>
<protein>
    <submittedName>
        <fullName evidence="10">Cutilin-1, putative</fullName>
    </submittedName>
</protein>
<dbReference type="CTD" id="8237908"/>
<evidence type="ECO:0000256" key="4">
    <source>
        <dbReference type="ARBA" id="ARBA00022692"/>
    </source>
</evidence>
<dbReference type="FunCoup" id="E0VID3">
    <property type="interactions" value="5"/>
</dbReference>
<evidence type="ECO:0000256" key="7">
    <source>
        <dbReference type="ARBA" id="ARBA00023136"/>
    </source>
</evidence>
<feature type="domain" description="ZP" evidence="9">
    <location>
        <begin position="14"/>
        <end position="261"/>
    </location>
</feature>
<dbReference type="STRING" id="121224.E0VID3"/>
<dbReference type="GeneID" id="8237908"/>
<dbReference type="VEuPathDB" id="VectorBase:PHUM226090"/>
<evidence type="ECO:0000256" key="1">
    <source>
        <dbReference type="ARBA" id="ARBA00004251"/>
    </source>
</evidence>
<dbReference type="OrthoDB" id="6139674at2759"/>
<evidence type="ECO:0000259" key="9">
    <source>
        <dbReference type="PROSITE" id="PS51034"/>
    </source>
</evidence>
<dbReference type="Pfam" id="PF25057">
    <property type="entry name" value="CUT_N"/>
    <property type="match status" value="1"/>
</dbReference>
<keyword evidence="4 8" id="KW-0812">Transmembrane</keyword>
<dbReference type="EnsemblMetazoa" id="PHUM226090-RA">
    <property type="protein sequence ID" value="PHUM226090-PA"/>
    <property type="gene ID" value="PHUM226090"/>
</dbReference>
<keyword evidence="12" id="KW-1185">Reference proteome</keyword>
<dbReference type="InterPro" id="IPR042235">
    <property type="entry name" value="ZP-C_dom"/>
</dbReference>
<dbReference type="HOGENOM" id="CLU_045887_0_0_1"/>
<reference evidence="10" key="2">
    <citation type="submission" date="2007-04" db="EMBL/GenBank/DDBJ databases">
        <title>The genome of the human body louse.</title>
        <authorList>
            <consortium name="The Human Body Louse Genome Consortium"/>
            <person name="Kirkness E."/>
            <person name="Walenz B."/>
            <person name="Hass B."/>
            <person name="Bruggner R."/>
            <person name="Strausberg R."/>
        </authorList>
    </citation>
    <scope>NUCLEOTIDE SEQUENCE</scope>
    <source>
        <strain evidence="10">USDA</strain>
    </source>
</reference>
<dbReference type="InterPro" id="IPR056953">
    <property type="entry name" value="CUT_N"/>
</dbReference>
<dbReference type="EMBL" id="AAZO01002630">
    <property type="status" value="NOT_ANNOTATED_CDS"/>
    <property type="molecule type" value="Genomic_DNA"/>
</dbReference>
<evidence type="ECO:0000313" key="11">
    <source>
        <dbReference type="EnsemblMetazoa" id="PHUM226090-PA"/>
    </source>
</evidence>
<dbReference type="Gene3D" id="2.60.40.4100">
    <property type="entry name" value="Zona pellucida, ZP-C domain"/>
    <property type="match status" value="1"/>
</dbReference>
<dbReference type="RefSeq" id="XP_002425877.1">
    <property type="nucleotide sequence ID" value="XM_002425832.1"/>
</dbReference>
<dbReference type="PANTHER" id="PTHR22907">
    <property type="entry name" value="GH04558P"/>
    <property type="match status" value="1"/>
</dbReference>
<name>E0VID3_PEDHC</name>
<reference evidence="11" key="3">
    <citation type="submission" date="2021-02" db="UniProtKB">
        <authorList>
            <consortium name="EnsemblMetazoa"/>
        </authorList>
    </citation>
    <scope>IDENTIFICATION</scope>
    <source>
        <strain evidence="11">USDA</strain>
    </source>
</reference>
<evidence type="ECO:0000313" key="12">
    <source>
        <dbReference type="Proteomes" id="UP000009046"/>
    </source>
</evidence>
<dbReference type="InterPro" id="IPR057475">
    <property type="entry name" value="CUT_C"/>
</dbReference>
<comment type="subcellular location">
    <subcellularLocation>
        <location evidence="1">Cell membrane</location>
        <topology evidence="1">Single-pass type I membrane protein</topology>
    </subcellularLocation>
</comment>
<dbReference type="AlphaFoldDB" id="E0VID3"/>
<evidence type="ECO:0000256" key="8">
    <source>
        <dbReference type="SAM" id="Phobius"/>
    </source>
</evidence>
<reference evidence="10" key="1">
    <citation type="submission" date="2007-04" db="EMBL/GenBank/DDBJ databases">
        <title>Annotation of Pediculus humanus corporis strain USDA.</title>
        <authorList>
            <person name="Kirkness E."/>
            <person name="Hannick L."/>
            <person name="Hass B."/>
            <person name="Bruggner R."/>
            <person name="Lawson D."/>
            <person name="Bidwell S."/>
            <person name="Joardar V."/>
            <person name="Caler E."/>
            <person name="Walenz B."/>
            <person name="Inman J."/>
            <person name="Schobel S."/>
            <person name="Galinsky K."/>
            <person name="Amedeo P."/>
            <person name="Strausberg R."/>
        </authorList>
    </citation>
    <scope>NUCLEOTIDE SEQUENCE</scope>
    <source>
        <strain evidence="10">USDA</strain>
    </source>
</reference>
<dbReference type="KEGG" id="phu:Phum_PHUM226090"/>
<dbReference type="OMA" id="FHIRCRY"/>
<keyword evidence="2" id="KW-0193">Cuticle</keyword>
<evidence type="ECO:0000256" key="3">
    <source>
        <dbReference type="ARBA" id="ARBA00022475"/>
    </source>
</evidence>
<keyword evidence="6 8" id="KW-1133">Transmembrane helix</keyword>
<sequence>MANDFELNDDIRIDCNSNEIAVAISTKSGAFNGMVYPKGLSKNSTCLAEFLHQKSPIKYRLPLRSCNTMSTEMDDGGIEYFNTIVVQPHLKLVTNQGRGFHIRCIYTTKDQTITHNMNFSMTDSEPLLATAPMPGCTMKIYYGDPNNKEVAENVKIGDPLTLVIAIDSQSVYGLKISDCLVRDGLGWGEQYLIGDDGCPVDEEIMGKFEYSEDKTVASVKFQAHKFPYTDSVYYQCNVKLCVKAGGCYDTPPHCERGGSEGRIRRQIGGSNSTDEEGAPATIEVYSGLYVNEATDGKNDLVDNVHKEKKVNDSDQICISQKNFAIGIAIAGLILILLVILAIIFLLARRRKQKDTGSTGSSIYSGPYTNTAYSHSS</sequence>
<dbReference type="Pfam" id="PF25301">
    <property type="entry name" value="CUT_C"/>
    <property type="match status" value="1"/>
</dbReference>
<proteinExistence type="predicted"/>
<dbReference type="PANTHER" id="PTHR22907:SF54">
    <property type="entry name" value="GH04558P"/>
    <property type="match status" value="1"/>
</dbReference>
<evidence type="ECO:0000313" key="10">
    <source>
        <dbReference type="EMBL" id="EEB13139.1"/>
    </source>
</evidence>
<dbReference type="Proteomes" id="UP000009046">
    <property type="component" value="Unassembled WGS sequence"/>
</dbReference>